<sequence length="116" mass="13000">MSGRGKTDGKARGKAKTRPSRAGLEFPVGRVHRQLPTGDAKAWRKRSAKPLAPIHIHVKPLCRSHRTLKRRATPRLPSAVKRSFRRRVYFFRLTRAQASFSDADSPSSTPISTSVQ</sequence>
<comment type="similarity">
    <text evidence="1">Belongs to the histone H2A family.</text>
</comment>
<organism evidence="3 4">
    <name type="scientific">Pleuronectes platessa</name>
    <name type="common">European plaice</name>
    <dbReference type="NCBI Taxonomy" id="8262"/>
    <lineage>
        <taxon>Eukaryota</taxon>
        <taxon>Metazoa</taxon>
        <taxon>Chordata</taxon>
        <taxon>Craniata</taxon>
        <taxon>Vertebrata</taxon>
        <taxon>Euteleostomi</taxon>
        <taxon>Actinopterygii</taxon>
        <taxon>Neopterygii</taxon>
        <taxon>Teleostei</taxon>
        <taxon>Neoteleostei</taxon>
        <taxon>Acanthomorphata</taxon>
        <taxon>Carangaria</taxon>
        <taxon>Pleuronectiformes</taxon>
        <taxon>Pleuronectoidei</taxon>
        <taxon>Pleuronectidae</taxon>
        <taxon>Pleuronectes</taxon>
    </lineage>
</organism>
<reference evidence="3" key="1">
    <citation type="submission" date="2020-03" db="EMBL/GenBank/DDBJ databases">
        <authorList>
            <person name="Weist P."/>
        </authorList>
    </citation>
    <scope>NUCLEOTIDE SEQUENCE</scope>
</reference>
<dbReference type="Proteomes" id="UP001153269">
    <property type="component" value="Unassembled WGS sequence"/>
</dbReference>
<dbReference type="AlphaFoldDB" id="A0A9N7YLI5"/>
<dbReference type="Gene3D" id="1.10.20.10">
    <property type="entry name" value="Histone, subunit A"/>
    <property type="match status" value="1"/>
</dbReference>
<gene>
    <name evidence="3" type="ORF">PLEPLA_LOCUS19474</name>
</gene>
<protein>
    <recommendedName>
        <fullName evidence="5">Histone H2A</fullName>
    </recommendedName>
</protein>
<evidence type="ECO:0008006" key="5">
    <source>
        <dbReference type="Google" id="ProtNLM"/>
    </source>
</evidence>
<dbReference type="InterPro" id="IPR032458">
    <property type="entry name" value="Histone_H2A_CS"/>
</dbReference>
<comment type="caution">
    <text evidence="3">The sequence shown here is derived from an EMBL/GenBank/DDBJ whole genome shotgun (WGS) entry which is preliminary data.</text>
</comment>
<evidence type="ECO:0000256" key="2">
    <source>
        <dbReference type="SAM" id="MobiDB-lite"/>
    </source>
</evidence>
<dbReference type="SUPFAM" id="SSF47113">
    <property type="entry name" value="Histone-fold"/>
    <property type="match status" value="1"/>
</dbReference>
<feature type="region of interest" description="Disordered" evidence="2">
    <location>
        <begin position="1"/>
        <end position="46"/>
    </location>
</feature>
<dbReference type="PROSITE" id="PS00046">
    <property type="entry name" value="HISTONE_H2A"/>
    <property type="match status" value="1"/>
</dbReference>
<evidence type="ECO:0000313" key="4">
    <source>
        <dbReference type="Proteomes" id="UP001153269"/>
    </source>
</evidence>
<evidence type="ECO:0000313" key="3">
    <source>
        <dbReference type="EMBL" id="CAB1431417.1"/>
    </source>
</evidence>
<accession>A0A9N7YLI5</accession>
<evidence type="ECO:0000256" key="1">
    <source>
        <dbReference type="ARBA" id="ARBA00010691"/>
    </source>
</evidence>
<proteinExistence type="inferred from homology"/>
<feature type="compositionally biased region" description="Basic and acidic residues" evidence="2">
    <location>
        <begin position="1"/>
        <end position="11"/>
    </location>
</feature>
<dbReference type="InterPro" id="IPR009072">
    <property type="entry name" value="Histone-fold"/>
</dbReference>
<dbReference type="EMBL" id="CADEAL010001336">
    <property type="protein sequence ID" value="CAB1431417.1"/>
    <property type="molecule type" value="Genomic_DNA"/>
</dbReference>
<keyword evidence="4" id="KW-1185">Reference proteome</keyword>
<dbReference type="GO" id="GO:0046982">
    <property type="term" value="F:protein heterodimerization activity"/>
    <property type="evidence" value="ECO:0007669"/>
    <property type="project" value="InterPro"/>
</dbReference>
<name>A0A9N7YLI5_PLEPL</name>